<dbReference type="PROSITE" id="PS50933">
    <property type="entry name" value="CHRD"/>
    <property type="match status" value="1"/>
</dbReference>
<gene>
    <name evidence="2" type="ORF">ENN51_08465</name>
</gene>
<dbReference type="Proteomes" id="UP000885672">
    <property type="component" value="Unassembled WGS sequence"/>
</dbReference>
<feature type="domain" description="CHRD" evidence="1">
    <location>
        <begin position="24"/>
        <end position="156"/>
    </location>
</feature>
<sequence length="156" mass="16209">MRKLLSAVLLAMLGLAVLTGCENIVRSFSAGLNGSEVVPPVSTTATGNCIVNVDAADTELGYKLTVQNIENATSANIHLAPSGQVGDVIAVLYPGPTKEGPFTGTLAEGSLRVADLRGPLAGEPMRRMLSVLRAGSTYVQVNTDSFPAGEIRGQLR</sequence>
<dbReference type="PROSITE" id="PS51257">
    <property type="entry name" value="PROKAR_LIPOPROTEIN"/>
    <property type="match status" value="1"/>
</dbReference>
<dbReference type="Pfam" id="PF07452">
    <property type="entry name" value="CHRD"/>
    <property type="match status" value="1"/>
</dbReference>
<protein>
    <submittedName>
        <fullName evidence="2">CHRD domain-containing protein</fullName>
    </submittedName>
</protein>
<organism evidence="2">
    <name type="scientific">candidate division WOR-3 bacterium</name>
    <dbReference type="NCBI Taxonomy" id="2052148"/>
    <lineage>
        <taxon>Bacteria</taxon>
        <taxon>Bacteria division WOR-3</taxon>
    </lineage>
</organism>
<accession>A0A7V0XFM1</accession>
<evidence type="ECO:0000259" key="1">
    <source>
        <dbReference type="PROSITE" id="PS50933"/>
    </source>
</evidence>
<dbReference type="EMBL" id="DSBX01000325">
    <property type="protein sequence ID" value="HDR00298.1"/>
    <property type="molecule type" value="Genomic_DNA"/>
</dbReference>
<evidence type="ECO:0000313" key="2">
    <source>
        <dbReference type="EMBL" id="HDR00298.1"/>
    </source>
</evidence>
<name>A0A7V0XFM1_UNCW3</name>
<dbReference type="AlphaFoldDB" id="A0A7V0XFM1"/>
<reference evidence="2" key="1">
    <citation type="journal article" date="2020" name="mSystems">
        <title>Genome- and Community-Level Interaction Insights into Carbon Utilization and Element Cycling Functions of Hydrothermarchaeota in Hydrothermal Sediment.</title>
        <authorList>
            <person name="Zhou Z."/>
            <person name="Liu Y."/>
            <person name="Xu W."/>
            <person name="Pan J."/>
            <person name="Luo Z.H."/>
            <person name="Li M."/>
        </authorList>
    </citation>
    <scope>NUCLEOTIDE SEQUENCE [LARGE SCALE GENOMIC DNA]</scope>
    <source>
        <strain evidence="2">SpSt-1182</strain>
    </source>
</reference>
<dbReference type="SMART" id="SM00754">
    <property type="entry name" value="CHRD"/>
    <property type="match status" value="1"/>
</dbReference>
<proteinExistence type="predicted"/>
<comment type="caution">
    <text evidence="2">The sequence shown here is derived from an EMBL/GenBank/DDBJ whole genome shotgun (WGS) entry which is preliminary data.</text>
</comment>
<dbReference type="InterPro" id="IPR010895">
    <property type="entry name" value="CHRD"/>
</dbReference>